<dbReference type="EMBL" id="JASCZI010000257">
    <property type="protein sequence ID" value="MED6110522.1"/>
    <property type="molecule type" value="Genomic_DNA"/>
</dbReference>
<gene>
    <name evidence="2" type="ORF">PIB30_043775</name>
</gene>
<protein>
    <submittedName>
        <fullName evidence="2">Uncharacterized protein</fullName>
    </submittedName>
</protein>
<feature type="compositionally biased region" description="Basic and acidic residues" evidence="1">
    <location>
        <begin position="25"/>
        <end position="47"/>
    </location>
</feature>
<feature type="region of interest" description="Disordered" evidence="1">
    <location>
        <begin position="25"/>
        <end position="56"/>
    </location>
</feature>
<dbReference type="Proteomes" id="UP001341840">
    <property type="component" value="Unassembled WGS sequence"/>
</dbReference>
<organism evidence="2 3">
    <name type="scientific">Stylosanthes scabra</name>
    <dbReference type="NCBI Taxonomy" id="79078"/>
    <lineage>
        <taxon>Eukaryota</taxon>
        <taxon>Viridiplantae</taxon>
        <taxon>Streptophyta</taxon>
        <taxon>Embryophyta</taxon>
        <taxon>Tracheophyta</taxon>
        <taxon>Spermatophyta</taxon>
        <taxon>Magnoliopsida</taxon>
        <taxon>eudicotyledons</taxon>
        <taxon>Gunneridae</taxon>
        <taxon>Pentapetalae</taxon>
        <taxon>rosids</taxon>
        <taxon>fabids</taxon>
        <taxon>Fabales</taxon>
        <taxon>Fabaceae</taxon>
        <taxon>Papilionoideae</taxon>
        <taxon>50 kb inversion clade</taxon>
        <taxon>dalbergioids sensu lato</taxon>
        <taxon>Dalbergieae</taxon>
        <taxon>Pterocarpus clade</taxon>
        <taxon>Stylosanthes</taxon>
    </lineage>
</organism>
<reference evidence="2 3" key="1">
    <citation type="journal article" date="2023" name="Plants (Basel)">
        <title>Bridging the Gap: Combining Genomics and Transcriptomics Approaches to Understand Stylosanthes scabra, an Orphan Legume from the Brazilian Caatinga.</title>
        <authorList>
            <person name="Ferreira-Neto J.R.C."/>
            <person name="da Silva M.D."/>
            <person name="Binneck E."/>
            <person name="de Melo N.F."/>
            <person name="da Silva R.H."/>
            <person name="de Melo A.L.T.M."/>
            <person name="Pandolfi V."/>
            <person name="Bustamante F.O."/>
            <person name="Brasileiro-Vidal A.C."/>
            <person name="Benko-Iseppon A.M."/>
        </authorList>
    </citation>
    <scope>NUCLEOTIDE SEQUENCE [LARGE SCALE GENOMIC DNA]</scope>
    <source>
        <tissue evidence="2">Leaves</tissue>
    </source>
</reference>
<evidence type="ECO:0000313" key="3">
    <source>
        <dbReference type="Proteomes" id="UP001341840"/>
    </source>
</evidence>
<proteinExistence type="predicted"/>
<keyword evidence="3" id="KW-1185">Reference proteome</keyword>
<name>A0ABU6QF13_9FABA</name>
<evidence type="ECO:0000256" key="1">
    <source>
        <dbReference type="SAM" id="MobiDB-lite"/>
    </source>
</evidence>
<evidence type="ECO:0000313" key="2">
    <source>
        <dbReference type="EMBL" id="MED6110522.1"/>
    </source>
</evidence>
<feature type="region of interest" description="Disordered" evidence="1">
    <location>
        <begin position="97"/>
        <end position="117"/>
    </location>
</feature>
<sequence length="288" mass="33425">MRVKEEDKTVGKRITYQLYVRMEKTELPQWPKERGECERQKPNGGEERNEEDCESVNEARKTKQLCEIGGLSFMNCEDEGLFAKLVGEKTPKRVIDGGAGNKRKIDRKEPCSDSMETSDGDIPLAALIKTRTPKKIKAMIPGFGGVGKVEMVKKVRRRINVDFIGLVETKKDHIDRRLIFKLWGGGNGIKWEAMGCVSYLENLGDFWVWPNNTRECFDSWTSQSMTKNHLRRWTMSFFAVIWVVWGERNNRIFQESHQDAQATVNQIIRLVKNWEYDWQLRKNNTTAS</sequence>
<accession>A0ABU6QF13</accession>
<comment type="caution">
    <text evidence="2">The sequence shown here is derived from an EMBL/GenBank/DDBJ whole genome shotgun (WGS) entry which is preliminary data.</text>
</comment>